<gene>
    <name evidence="4" type="ORF">FHS09_003042</name>
</gene>
<dbReference type="InterPro" id="IPR025433">
    <property type="entry name" value="DUF4168"/>
</dbReference>
<sequence length="133" mass="14244">MINRTVTLSSALATLLLLPASLTAQTDSGASNQAQPYSPGATAQASDSAASFSDTELQSFAEARDKVDEVRMQLATKLSSLQDPEEVQRVQKEADMQMIAAVENAGLTRERYNEISRAALSDPALAEKISQIQ</sequence>
<feature type="region of interest" description="Disordered" evidence="1">
    <location>
        <begin position="27"/>
        <end position="51"/>
    </location>
</feature>
<keyword evidence="5" id="KW-1185">Reference proteome</keyword>
<dbReference type="AlphaFoldDB" id="A0A7W4WED9"/>
<accession>A0A7W4WED9</accession>
<dbReference type="Pfam" id="PF13767">
    <property type="entry name" value="DUF4168"/>
    <property type="match status" value="1"/>
</dbReference>
<protein>
    <recommendedName>
        <fullName evidence="3">DUF4168 domain-containing protein</fullName>
    </recommendedName>
</protein>
<feature type="compositionally biased region" description="Polar residues" evidence="1">
    <location>
        <begin position="27"/>
        <end position="36"/>
    </location>
</feature>
<feature type="compositionally biased region" description="Low complexity" evidence="1">
    <location>
        <begin position="41"/>
        <end position="51"/>
    </location>
</feature>
<comment type="caution">
    <text evidence="4">The sequence shown here is derived from an EMBL/GenBank/DDBJ whole genome shotgun (WGS) entry which is preliminary data.</text>
</comment>
<proteinExistence type="predicted"/>
<evidence type="ECO:0000256" key="2">
    <source>
        <dbReference type="SAM" id="SignalP"/>
    </source>
</evidence>
<name>A0A7W4WED9_9GAMM</name>
<dbReference type="RefSeq" id="WP_183461288.1">
    <property type="nucleotide sequence ID" value="NZ_JACHWZ010000014.1"/>
</dbReference>
<dbReference type="EMBL" id="JACHWZ010000014">
    <property type="protein sequence ID" value="MBB3062197.1"/>
    <property type="molecule type" value="Genomic_DNA"/>
</dbReference>
<evidence type="ECO:0000256" key="1">
    <source>
        <dbReference type="SAM" id="MobiDB-lite"/>
    </source>
</evidence>
<dbReference type="Proteomes" id="UP000535937">
    <property type="component" value="Unassembled WGS sequence"/>
</dbReference>
<organism evidence="4 5">
    <name type="scientific">Microbulbifer rhizosphaerae</name>
    <dbReference type="NCBI Taxonomy" id="1562603"/>
    <lineage>
        <taxon>Bacteria</taxon>
        <taxon>Pseudomonadati</taxon>
        <taxon>Pseudomonadota</taxon>
        <taxon>Gammaproteobacteria</taxon>
        <taxon>Cellvibrionales</taxon>
        <taxon>Microbulbiferaceae</taxon>
        <taxon>Microbulbifer</taxon>
    </lineage>
</organism>
<feature type="chain" id="PRO_5030898027" description="DUF4168 domain-containing protein" evidence="2">
    <location>
        <begin position="25"/>
        <end position="133"/>
    </location>
</feature>
<feature type="domain" description="DUF4168" evidence="3">
    <location>
        <begin position="53"/>
        <end position="129"/>
    </location>
</feature>
<evidence type="ECO:0000259" key="3">
    <source>
        <dbReference type="Pfam" id="PF13767"/>
    </source>
</evidence>
<evidence type="ECO:0000313" key="5">
    <source>
        <dbReference type="Proteomes" id="UP000535937"/>
    </source>
</evidence>
<evidence type="ECO:0000313" key="4">
    <source>
        <dbReference type="EMBL" id="MBB3062197.1"/>
    </source>
</evidence>
<keyword evidence="2" id="KW-0732">Signal</keyword>
<reference evidence="4 5" key="1">
    <citation type="submission" date="2020-08" db="EMBL/GenBank/DDBJ databases">
        <title>Genomic Encyclopedia of Type Strains, Phase III (KMG-III): the genomes of soil and plant-associated and newly described type strains.</title>
        <authorList>
            <person name="Whitman W."/>
        </authorList>
    </citation>
    <scope>NUCLEOTIDE SEQUENCE [LARGE SCALE GENOMIC DNA]</scope>
    <source>
        <strain evidence="4 5">CECT 8799</strain>
    </source>
</reference>
<feature type="signal peptide" evidence="2">
    <location>
        <begin position="1"/>
        <end position="24"/>
    </location>
</feature>